<reference evidence="3" key="1">
    <citation type="submission" date="2021-02" db="EMBL/GenBank/DDBJ databases">
        <title>Infant gut strain persistence is associated with maternal origin, phylogeny, and functional potential including surface adhesion and iron acquisition.</title>
        <authorList>
            <person name="Lou Y.C."/>
        </authorList>
    </citation>
    <scope>NUCLEOTIDE SEQUENCE</scope>
    <source>
        <strain evidence="3">L3_106_000M1_dasL3_106_000M1_concoct_15</strain>
    </source>
</reference>
<dbReference type="SUPFAM" id="SSF53850">
    <property type="entry name" value="Periplasmic binding protein-like II"/>
    <property type="match status" value="1"/>
</dbReference>
<dbReference type="PROSITE" id="PS51257">
    <property type="entry name" value="PROKAR_LIPOPROTEIN"/>
    <property type="match status" value="1"/>
</dbReference>
<dbReference type="PIRSF" id="PIRSF002825">
    <property type="entry name" value="CfbpA"/>
    <property type="match status" value="1"/>
</dbReference>
<dbReference type="PANTHER" id="PTHR30006">
    <property type="entry name" value="THIAMINE-BINDING PERIPLASMIC PROTEIN-RELATED"/>
    <property type="match status" value="1"/>
</dbReference>
<keyword evidence="1 2" id="KW-0732">Signal</keyword>
<gene>
    <name evidence="3" type="ORF">KHX13_02750</name>
</gene>
<dbReference type="Proteomes" id="UP000754226">
    <property type="component" value="Unassembled WGS sequence"/>
</dbReference>
<evidence type="ECO:0000313" key="4">
    <source>
        <dbReference type="Proteomes" id="UP000754226"/>
    </source>
</evidence>
<dbReference type="GO" id="GO:0015888">
    <property type="term" value="P:thiamine transport"/>
    <property type="evidence" value="ECO:0007669"/>
    <property type="project" value="TreeGrafter"/>
</dbReference>
<dbReference type="CDD" id="cd13547">
    <property type="entry name" value="PBP2_Fbp_like_2"/>
    <property type="match status" value="1"/>
</dbReference>
<dbReference type="Gene3D" id="3.40.190.10">
    <property type="entry name" value="Periplasmic binding protein-like II"/>
    <property type="match status" value="2"/>
</dbReference>
<dbReference type="Pfam" id="PF13343">
    <property type="entry name" value="SBP_bac_6"/>
    <property type="match status" value="1"/>
</dbReference>
<comment type="caution">
    <text evidence="3">The sequence shown here is derived from an EMBL/GenBank/DDBJ whole genome shotgun (WGS) entry which is preliminary data.</text>
</comment>
<dbReference type="InterPro" id="IPR026045">
    <property type="entry name" value="Ferric-bd"/>
</dbReference>
<dbReference type="GO" id="GO:0030976">
    <property type="term" value="F:thiamine pyrophosphate binding"/>
    <property type="evidence" value="ECO:0007669"/>
    <property type="project" value="TreeGrafter"/>
</dbReference>
<accession>A0A943ED84</accession>
<feature type="chain" id="PRO_5039433554" evidence="2">
    <location>
        <begin position="22"/>
        <end position="349"/>
    </location>
</feature>
<evidence type="ECO:0000313" key="3">
    <source>
        <dbReference type="EMBL" id="MBS5519243.1"/>
    </source>
</evidence>
<dbReference type="PANTHER" id="PTHR30006:SF2">
    <property type="entry name" value="ABC TRANSPORTER SUBSTRATE-BINDING PROTEIN"/>
    <property type="match status" value="1"/>
</dbReference>
<proteinExistence type="predicted"/>
<dbReference type="GO" id="GO:0030975">
    <property type="term" value="F:thiamine binding"/>
    <property type="evidence" value="ECO:0007669"/>
    <property type="project" value="TreeGrafter"/>
</dbReference>
<name>A0A943ED84_9FIRM</name>
<sequence>MMKKKWCKLAALALTCGSLLAAGCGGGGDKKEAASGGKKVSGNVMVYTSMYPDVVNSRVKPAVQKAFPNLKVNWFQGGTEKIKTKIAGEIKADKISDDVLMVADPSYYIYLKEKGLLLDYKSPEIKHHIMETDKDGAWTSVRVCNMIIAYNKDKTAKEDIPTSWEDLTNPKYKGRIAMPNPLLSGTAYVAVGALADKFGWEYFDRLKANGLRVEEGNSAIQNKLLTGEYMAAVILEENVLKLQQTKKEPLEVVYPKEGCILISSPIGIFKATKNPDGAKALTDWWLSKEGQEAVTAGWMYSVRDDVEKPQGSKHTLKELLQNAIKVDWDNLTKNEAQIKEEFRARVLDK</sequence>
<dbReference type="AlphaFoldDB" id="A0A943ED84"/>
<protein>
    <submittedName>
        <fullName evidence="3">ABC transporter substrate-binding protein</fullName>
    </submittedName>
</protein>
<feature type="signal peptide" evidence="2">
    <location>
        <begin position="1"/>
        <end position="21"/>
    </location>
</feature>
<dbReference type="GO" id="GO:0030288">
    <property type="term" value="C:outer membrane-bounded periplasmic space"/>
    <property type="evidence" value="ECO:0007669"/>
    <property type="project" value="TreeGrafter"/>
</dbReference>
<evidence type="ECO:0000256" key="1">
    <source>
        <dbReference type="ARBA" id="ARBA00022729"/>
    </source>
</evidence>
<evidence type="ECO:0000256" key="2">
    <source>
        <dbReference type="SAM" id="SignalP"/>
    </source>
</evidence>
<organism evidence="3 4">
    <name type="scientific">Acidaminococcus intestini</name>
    <dbReference type="NCBI Taxonomy" id="187327"/>
    <lineage>
        <taxon>Bacteria</taxon>
        <taxon>Bacillati</taxon>
        <taxon>Bacillota</taxon>
        <taxon>Negativicutes</taxon>
        <taxon>Acidaminococcales</taxon>
        <taxon>Acidaminococcaceae</taxon>
        <taxon>Acidaminococcus</taxon>
    </lineage>
</organism>
<dbReference type="EMBL" id="JAGZCZ010000003">
    <property type="protein sequence ID" value="MBS5519243.1"/>
    <property type="molecule type" value="Genomic_DNA"/>
</dbReference>